<dbReference type="OrthoDB" id="6424205at2759"/>
<accession>A0A8K0NWS2</accession>
<feature type="region of interest" description="Disordered" evidence="1">
    <location>
        <begin position="104"/>
        <end position="181"/>
    </location>
</feature>
<gene>
    <name evidence="3" type="ORF">J437_LFUL002273</name>
</gene>
<feature type="chain" id="PRO_5035462711" evidence="2">
    <location>
        <begin position="25"/>
        <end position="181"/>
    </location>
</feature>
<organism evidence="3 4">
    <name type="scientific">Ladona fulva</name>
    <name type="common">Scarce chaser dragonfly</name>
    <name type="synonym">Libellula fulva</name>
    <dbReference type="NCBI Taxonomy" id="123851"/>
    <lineage>
        <taxon>Eukaryota</taxon>
        <taxon>Metazoa</taxon>
        <taxon>Ecdysozoa</taxon>
        <taxon>Arthropoda</taxon>
        <taxon>Hexapoda</taxon>
        <taxon>Insecta</taxon>
        <taxon>Pterygota</taxon>
        <taxon>Palaeoptera</taxon>
        <taxon>Odonata</taxon>
        <taxon>Epiprocta</taxon>
        <taxon>Anisoptera</taxon>
        <taxon>Libelluloidea</taxon>
        <taxon>Libellulidae</taxon>
        <taxon>Ladona</taxon>
    </lineage>
</organism>
<protein>
    <submittedName>
        <fullName evidence="3">Uncharacterized protein</fullName>
    </submittedName>
</protein>
<keyword evidence="4" id="KW-1185">Reference proteome</keyword>
<reference evidence="3" key="2">
    <citation type="submission" date="2017-10" db="EMBL/GenBank/DDBJ databases">
        <title>Ladona fulva Genome sequencing and assembly.</title>
        <authorList>
            <person name="Murali S."/>
            <person name="Richards S."/>
            <person name="Bandaranaike D."/>
            <person name="Bellair M."/>
            <person name="Blankenburg K."/>
            <person name="Chao H."/>
            <person name="Dinh H."/>
            <person name="Doddapaneni H."/>
            <person name="Dugan-Rocha S."/>
            <person name="Elkadiri S."/>
            <person name="Gnanaolivu R."/>
            <person name="Hernandez B."/>
            <person name="Skinner E."/>
            <person name="Javaid M."/>
            <person name="Lee S."/>
            <person name="Li M."/>
            <person name="Ming W."/>
            <person name="Munidasa M."/>
            <person name="Muniz J."/>
            <person name="Nguyen L."/>
            <person name="Hughes D."/>
            <person name="Osuji N."/>
            <person name="Pu L.-L."/>
            <person name="Puazo M."/>
            <person name="Qu C."/>
            <person name="Quiroz J."/>
            <person name="Raj R."/>
            <person name="Weissenberger G."/>
            <person name="Xin Y."/>
            <person name="Zou X."/>
            <person name="Han Y."/>
            <person name="Worley K."/>
            <person name="Muzny D."/>
            <person name="Gibbs R."/>
        </authorList>
    </citation>
    <scope>NUCLEOTIDE SEQUENCE</scope>
    <source>
        <strain evidence="3">Sampled in the wild</strain>
    </source>
</reference>
<evidence type="ECO:0000313" key="4">
    <source>
        <dbReference type="Proteomes" id="UP000792457"/>
    </source>
</evidence>
<evidence type="ECO:0000256" key="1">
    <source>
        <dbReference type="SAM" id="MobiDB-lite"/>
    </source>
</evidence>
<evidence type="ECO:0000313" key="3">
    <source>
        <dbReference type="EMBL" id="KAG8224826.1"/>
    </source>
</evidence>
<evidence type="ECO:0000256" key="2">
    <source>
        <dbReference type="SAM" id="SignalP"/>
    </source>
</evidence>
<name>A0A8K0NWS2_LADFU</name>
<keyword evidence="2" id="KW-0732">Signal</keyword>
<comment type="caution">
    <text evidence="3">The sequence shown here is derived from an EMBL/GenBank/DDBJ whole genome shotgun (WGS) entry which is preliminary data.</text>
</comment>
<dbReference type="Proteomes" id="UP000792457">
    <property type="component" value="Unassembled WGS sequence"/>
</dbReference>
<dbReference type="AlphaFoldDB" id="A0A8K0NWS2"/>
<sequence>MATTDRKMALVAFYFFVLSLGVSAVEQASTKETDPEDPWVDGRILGDPSPALDDAQTLSELLKESPWALVAFKEFPEVRRRQSATFTPRLGQASAEIVDEEFDDNWSGRTPERRGTPPFAPRLGRRNGVPLQPRMGRRHSRGNSGGEEATASHTSSERHYLFSPRLGRGSPTPAEGMAKEG</sequence>
<reference evidence="3" key="1">
    <citation type="submission" date="2013-04" db="EMBL/GenBank/DDBJ databases">
        <authorList>
            <person name="Qu J."/>
            <person name="Murali S.C."/>
            <person name="Bandaranaike D."/>
            <person name="Bellair M."/>
            <person name="Blankenburg K."/>
            <person name="Chao H."/>
            <person name="Dinh H."/>
            <person name="Doddapaneni H."/>
            <person name="Downs B."/>
            <person name="Dugan-Rocha S."/>
            <person name="Elkadiri S."/>
            <person name="Gnanaolivu R.D."/>
            <person name="Hernandez B."/>
            <person name="Javaid M."/>
            <person name="Jayaseelan J.C."/>
            <person name="Lee S."/>
            <person name="Li M."/>
            <person name="Ming W."/>
            <person name="Munidasa M."/>
            <person name="Muniz J."/>
            <person name="Nguyen L."/>
            <person name="Ongeri F."/>
            <person name="Osuji N."/>
            <person name="Pu L.-L."/>
            <person name="Puazo M."/>
            <person name="Qu C."/>
            <person name="Quiroz J."/>
            <person name="Raj R."/>
            <person name="Weissenberger G."/>
            <person name="Xin Y."/>
            <person name="Zou X."/>
            <person name="Han Y."/>
            <person name="Richards S."/>
            <person name="Worley K."/>
            <person name="Muzny D."/>
            <person name="Gibbs R."/>
        </authorList>
    </citation>
    <scope>NUCLEOTIDE SEQUENCE</scope>
    <source>
        <strain evidence="3">Sampled in the wild</strain>
    </source>
</reference>
<dbReference type="EMBL" id="KZ308212">
    <property type="protein sequence ID" value="KAG8224826.1"/>
    <property type="molecule type" value="Genomic_DNA"/>
</dbReference>
<proteinExistence type="predicted"/>
<feature type="signal peptide" evidence="2">
    <location>
        <begin position="1"/>
        <end position="24"/>
    </location>
</feature>